<organism evidence="5 6">
    <name type="scientific">[Candida] anglica</name>
    <dbReference type="NCBI Taxonomy" id="148631"/>
    <lineage>
        <taxon>Eukaryota</taxon>
        <taxon>Fungi</taxon>
        <taxon>Dikarya</taxon>
        <taxon>Ascomycota</taxon>
        <taxon>Saccharomycotina</taxon>
        <taxon>Pichiomycetes</taxon>
        <taxon>Debaryomycetaceae</taxon>
        <taxon>Kurtzmaniella</taxon>
    </lineage>
</organism>
<feature type="domain" description="Coenzyme Q-binding protein COQ10 START" evidence="4">
    <location>
        <begin position="43"/>
        <end position="175"/>
    </location>
</feature>
<name>A0ABP0EER3_9ASCO</name>
<evidence type="ECO:0000313" key="5">
    <source>
        <dbReference type="EMBL" id="CAK7903169.1"/>
    </source>
</evidence>
<accession>A0ABP0EER3</accession>
<dbReference type="Proteomes" id="UP001497600">
    <property type="component" value="Chromosome D"/>
</dbReference>
<comment type="similarity">
    <text evidence="1">Belongs to the COQ10 family.</text>
</comment>
<proteinExistence type="inferred from homology"/>
<evidence type="ECO:0000256" key="1">
    <source>
        <dbReference type="ARBA" id="ARBA00006885"/>
    </source>
</evidence>
<dbReference type="PANTHER" id="PTHR12901">
    <property type="entry name" value="SPERM PROTEIN HOMOLOG"/>
    <property type="match status" value="1"/>
</dbReference>
<comment type="subunit">
    <text evidence="2">Interacts with coenzyme Q.</text>
</comment>
<dbReference type="SUPFAM" id="SSF55961">
    <property type="entry name" value="Bet v1-like"/>
    <property type="match status" value="1"/>
</dbReference>
<dbReference type="EMBL" id="OZ004256">
    <property type="protein sequence ID" value="CAK7903169.1"/>
    <property type="molecule type" value="Genomic_DNA"/>
</dbReference>
<dbReference type="CDD" id="cd07813">
    <property type="entry name" value="COQ10p_like"/>
    <property type="match status" value="1"/>
</dbReference>
<gene>
    <name evidence="5" type="primary">COQ10</name>
    <name evidence="5" type="ORF">CAAN4_D03290</name>
</gene>
<dbReference type="InterPro" id="IPR005031">
    <property type="entry name" value="COQ10_START"/>
</dbReference>
<keyword evidence="6" id="KW-1185">Reference proteome</keyword>
<dbReference type="PANTHER" id="PTHR12901:SF10">
    <property type="entry name" value="COENZYME Q-BINDING PROTEIN COQ10, MITOCHONDRIAL"/>
    <property type="match status" value="1"/>
</dbReference>
<reference evidence="5 6" key="1">
    <citation type="submission" date="2024-01" db="EMBL/GenBank/DDBJ databases">
        <authorList>
            <consortium name="Genoscope - CEA"/>
            <person name="William W."/>
        </authorList>
    </citation>
    <scope>NUCLEOTIDE SEQUENCE [LARGE SCALE GENOMIC DNA]</scope>
    <source>
        <strain evidence="5 6">29B2s-10</strain>
    </source>
</reference>
<evidence type="ECO:0000256" key="3">
    <source>
        <dbReference type="ARBA" id="ARBA00024947"/>
    </source>
</evidence>
<dbReference type="InterPro" id="IPR023393">
    <property type="entry name" value="START-like_dom_sf"/>
</dbReference>
<dbReference type="Pfam" id="PF03364">
    <property type="entry name" value="Polyketide_cyc"/>
    <property type="match status" value="1"/>
</dbReference>
<comment type="function">
    <text evidence="3">Required for the function of coenzyme Q in the respiratory chain. May serve as a chaperone or may be involved in the transport of Q6 from its site of synthesis to the catalytic sites of the respiratory complexes.</text>
</comment>
<sequence length="194" mass="22478">MLLIRRGGVTNLSKPFHRSFFNFPSSLLPTDKPQEYIVKKRLNFTPELLFDVVSDVSQYHEFVPFVEESFVSATDSHNLPAEAGLRVGWKQFDEKFTCKLTCEKNKSVKAESLTVSLFESLNTQWKFREVKNPHIRTSSCEVELSLSYAFKNPVYNAVSSLFSEQVTQLMIKAFEQRARDEKLKMSIKDRPRLL</sequence>
<evidence type="ECO:0000313" key="6">
    <source>
        <dbReference type="Proteomes" id="UP001497600"/>
    </source>
</evidence>
<evidence type="ECO:0000259" key="4">
    <source>
        <dbReference type="Pfam" id="PF03364"/>
    </source>
</evidence>
<dbReference type="InterPro" id="IPR044996">
    <property type="entry name" value="COQ10-like"/>
</dbReference>
<protein>
    <submittedName>
        <fullName evidence="5">Coenzyme Q-binding protein Coq10p, mitochondrial</fullName>
    </submittedName>
</protein>
<dbReference type="Gene3D" id="3.30.530.20">
    <property type="match status" value="1"/>
</dbReference>
<evidence type="ECO:0000256" key="2">
    <source>
        <dbReference type="ARBA" id="ARBA00011814"/>
    </source>
</evidence>